<gene>
    <name evidence="7" type="ordered locus">TP02_0792</name>
</gene>
<dbReference type="GO" id="GO:0016020">
    <property type="term" value="C:membrane"/>
    <property type="evidence" value="ECO:0007669"/>
    <property type="project" value="UniProtKB-SubCell"/>
</dbReference>
<keyword evidence="5 6" id="KW-0472">Membrane</keyword>
<dbReference type="GeneID" id="3501461"/>
<feature type="transmembrane region" description="Helical" evidence="6">
    <location>
        <begin position="117"/>
        <end position="135"/>
    </location>
</feature>
<proteinExistence type="inferred from homology"/>
<dbReference type="Pfam" id="PF04930">
    <property type="entry name" value="FUN14"/>
    <property type="match status" value="1"/>
</dbReference>
<feature type="transmembrane region" description="Helical" evidence="6">
    <location>
        <begin position="45"/>
        <end position="64"/>
    </location>
</feature>
<comment type="subcellular location">
    <subcellularLocation>
        <location evidence="1">Membrane</location>
    </subcellularLocation>
</comment>
<dbReference type="AlphaFoldDB" id="Q4N447"/>
<dbReference type="EMBL" id="AAGK01000002">
    <property type="protein sequence ID" value="EAN33076.1"/>
    <property type="molecule type" value="Genomic_DNA"/>
</dbReference>
<keyword evidence="3 6" id="KW-0812">Transmembrane</keyword>
<comment type="similarity">
    <text evidence="2">Belongs to the FUN14 family.</text>
</comment>
<evidence type="ECO:0000256" key="3">
    <source>
        <dbReference type="ARBA" id="ARBA00022692"/>
    </source>
</evidence>
<reference evidence="7 8" key="1">
    <citation type="journal article" date="2005" name="Science">
        <title>Genome sequence of Theileria parva, a bovine pathogen that transforms lymphocytes.</title>
        <authorList>
            <person name="Gardner M.J."/>
            <person name="Bishop R."/>
            <person name="Shah T."/>
            <person name="de Villiers E.P."/>
            <person name="Carlton J.M."/>
            <person name="Hall N."/>
            <person name="Ren Q."/>
            <person name="Paulsen I.T."/>
            <person name="Pain A."/>
            <person name="Berriman M."/>
            <person name="Wilson R.J.M."/>
            <person name="Sato S."/>
            <person name="Ralph S.A."/>
            <person name="Mann D.J."/>
            <person name="Xiong Z."/>
            <person name="Shallom S.J."/>
            <person name="Weidman J."/>
            <person name="Jiang L."/>
            <person name="Lynn J."/>
            <person name="Weaver B."/>
            <person name="Shoaibi A."/>
            <person name="Domingo A.R."/>
            <person name="Wasawo D."/>
            <person name="Crabtree J."/>
            <person name="Wortman J.R."/>
            <person name="Haas B."/>
            <person name="Angiuoli S.V."/>
            <person name="Creasy T.H."/>
            <person name="Lu C."/>
            <person name="Suh B."/>
            <person name="Silva J.C."/>
            <person name="Utterback T.R."/>
            <person name="Feldblyum T.V."/>
            <person name="Pertea M."/>
            <person name="Allen J."/>
            <person name="Nierman W.C."/>
            <person name="Taracha E.L.N."/>
            <person name="Salzberg S.L."/>
            <person name="White O.R."/>
            <person name="Fitzhugh H.A."/>
            <person name="Morzaria S."/>
            <person name="Venter J.C."/>
            <person name="Fraser C.M."/>
            <person name="Nene V."/>
        </authorList>
    </citation>
    <scope>NUCLEOTIDE SEQUENCE [LARGE SCALE GENOMIC DNA]</scope>
    <source>
        <strain evidence="7 8">Muguga</strain>
    </source>
</reference>
<evidence type="ECO:0008006" key="9">
    <source>
        <dbReference type="Google" id="ProtNLM"/>
    </source>
</evidence>
<evidence type="ECO:0000256" key="1">
    <source>
        <dbReference type="ARBA" id="ARBA00004370"/>
    </source>
</evidence>
<dbReference type="Proteomes" id="UP000001949">
    <property type="component" value="Unassembled WGS sequence"/>
</dbReference>
<dbReference type="RefSeq" id="XP_765359.1">
    <property type="nucleotide sequence ID" value="XM_760266.1"/>
</dbReference>
<name>Q4N447_THEPA</name>
<evidence type="ECO:0000256" key="2">
    <source>
        <dbReference type="ARBA" id="ARBA00009160"/>
    </source>
</evidence>
<dbReference type="VEuPathDB" id="PiroplasmaDB:TpMuguga_02g00792"/>
<evidence type="ECO:0000256" key="4">
    <source>
        <dbReference type="ARBA" id="ARBA00022989"/>
    </source>
</evidence>
<evidence type="ECO:0000313" key="7">
    <source>
        <dbReference type="EMBL" id="EAN33076.1"/>
    </source>
</evidence>
<sequence length="136" mass="14961">MVNTVEFEEFVARALGFTKTSAFNLSSYVGGLGFGTGLSLVFTKALRTFFVLASGTLLIVLVLNRHGYVNVDFNKLVGYITIRMSRLMELILSKMNLETGDNFEFLKTLHQSMTDSQLSSATFGLLTGFTLGLVLL</sequence>
<protein>
    <recommendedName>
        <fullName evidence="9">FUN14 family protein</fullName>
    </recommendedName>
</protein>
<evidence type="ECO:0000256" key="5">
    <source>
        <dbReference type="ARBA" id="ARBA00023136"/>
    </source>
</evidence>
<dbReference type="InterPro" id="IPR007014">
    <property type="entry name" value="FUN14"/>
</dbReference>
<dbReference type="InParanoid" id="Q4N447"/>
<keyword evidence="4 6" id="KW-1133">Transmembrane helix</keyword>
<dbReference type="eggNOG" id="ENOG502QWVD">
    <property type="taxonomic scope" value="Eukaryota"/>
</dbReference>
<accession>Q4N447</accession>
<dbReference type="KEGG" id="tpv:TP02_0792"/>
<comment type="caution">
    <text evidence="7">The sequence shown here is derived from an EMBL/GenBank/DDBJ whole genome shotgun (WGS) entry which is preliminary data.</text>
</comment>
<keyword evidence="8" id="KW-1185">Reference proteome</keyword>
<dbReference type="OMA" id="YITIRMS"/>
<evidence type="ECO:0000313" key="8">
    <source>
        <dbReference type="Proteomes" id="UP000001949"/>
    </source>
</evidence>
<organism evidence="7 8">
    <name type="scientific">Theileria parva</name>
    <name type="common">East coast fever infection agent</name>
    <dbReference type="NCBI Taxonomy" id="5875"/>
    <lineage>
        <taxon>Eukaryota</taxon>
        <taxon>Sar</taxon>
        <taxon>Alveolata</taxon>
        <taxon>Apicomplexa</taxon>
        <taxon>Aconoidasida</taxon>
        <taxon>Piroplasmida</taxon>
        <taxon>Theileriidae</taxon>
        <taxon>Theileria</taxon>
    </lineage>
</organism>
<evidence type="ECO:0000256" key="6">
    <source>
        <dbReference type="SAM" id="Phobius"/>
    </source>
</evidence>